<accession>A0A084ZIB3</accession>
<evidence type="ECO:0000313" key="1">
    <source>
        <dbReference type="EMBL" id="KFB97207.1"/>
    </source>
</evidence>
<organism evidence="1 2">
    <name type="scientific">Trabulsiella guamensis ATCC 49490</name>
    <dbReference type="NCBI Taxonomy" id="1005994"/>
    <lineage>
        <taxon>Bacteria</taxon>
        <taxon>Pseudomonadati</taxon>
        <taxon>Pseudomonadota</taxon>
        <taxon>Gammaproteobacteria</taxon>
        <taxon>Enterobacterales</taxon>
        <taxon>Enterobacteriaceae</taxon>
        <taxon>Trabulsiella</taxon>
    </lineage>
</organism>
<comment type="caution">
    <text evidence="1">The sequence shown here is derived from an EMBL/GenBank/DDBJ whole genome shotgun (WGS) entry which is preliminary data.</text>
</comment>
<gene>
    <name evidence="1" type="ORF">GTGU_04651</name>
</gene>
<sequence length="65" mass="7779">MKIVLKERVFVNGRWWYRSSFEYQIDGSQFTGFFYAVNRYDAACRLKAIKENAVLSDEDVEFIEK</sequence>
<dbReference type="Proteomes" id="UP000028630">
    <property type="component" value="Unassembled WGS sequence"/>
</dbReference>
<name>A0A084ZIB3_9ENTR</name>
<reference evidence="2" key="1">
    <citation type="submission" date="2014-05" db="EMBL/GenBank/DDBJ databases">
        <title>ATOL: Assembling a taxonomically balanced genome-scale reconstruction of the evolutionary history of the Enterobacteriaceae.</title>
        <authorList>
            <person name="Plunkett G. III"/>
            <person name="Neeno-Eckwall E.C."/>
            <person name="Glasner J.D."/>
            <person name="Perna N.T."/>
        </authorList>
    </citation>
    <scope>NUCLEOTIDE SEQUENCE [LARGE SCALE GENOMIC DNA]</scope>
    <source>
        <strain evidence="2">ATCC 49490</strain>
    </source>
</reference>
<keyword evidence="2" id="KW-1185">Reference proteome</keyword>
<protein>
    <submittedName>
        <fullName evidence="1">Uncharacterized protein</fullName>
    </submittedName>
</protein>
<dbReference type="OrthoDB" id="9928812at2"/>
<dbReference type="AlphaFoldDB" id="A0A084ZIB3"/>
<dbReference type="RefSeq" id="WP_038163255.1">
    <property type="nucleotide sequence ID" value="NZ_JMTB01000136.1"/>
</dbReference>
<dbReference type="EMBL" id="JMTB01000136">
    <property type="protein sequence ID" value="KFB97207.1"/>
    <property type="molecule type" value="Genomic_DNA"/>
</dbReference>
<evidence type="ECO:0000313" key="2">
    <source>
        <dbReference type="Proteomes" id="UP000028630"/>
    </source>
</evidence>
<proteinExistence type="predicted"/>